<dbReference type="Proteomes" id="UP000003779">
    <property type="component" value="Chromosome"/>
</dbReference>
<dbReference type="KEGG" id="nal:B005_1070"/>
<evidence type="ECO:0000313" key="2">
    <source>
        <dbReference type="Proteomes" id="UP000003779"/>
    </source>
</evidence>
<dbReference type="AlphaFoldDB" id="J7L1U1"/>
<gene>
    <name evidence="1" type="ordered locus">B005_1070</name>
</gene>
<accession>J7L1U1</accession>
<dbReference type="STRING" id="1205910.B005_1070"/>
<reference evidence="1" key="1">
    <citation type="journal article" date="2012" name="J. Bacteriol.">
        <title>Whole-Genome Sequence of Nocardiopsis alba Strain ATCC BAA-2165, Associated with Honeybees.</title>
        <authorList>
            <person name="Qiao J."/>
            <person name="Chen L."/>
            <person name="Li Y."/>
            <person name="Wang J."/>
            <person name="Zhang W."/>
            <person name="Chen S."/>
        </authorList>
    </citation>
    <scope>NUCLEOTIDE SEQUENCE [LARGE SCALE GENOMIC DNA]</scope>
    <source>
        <strain evidence="1">ATCC BAA-2165</strain>
    </source>
</reference>
<organism evidence="1 2">
    <name type="scientific">Nocardiopsis alba (strain ATCC BAA-2165 / BE74)</name>
    <dbReference type="NCBI Taxonomy" id="1205910"/>
    <lineage>
        <taxon>Bacteria</taxon>
        <taxon>Bacillati</taxon>
        <taxon>Actinomycetota</taxon>
        <taxon>Actinomycetes</taxon>
        <taxon>Streptosporangiales</taxon>
        <taxon>Nocardiopsidaceae</taxon>
        <taxon>Nocardiopsis</taxon>
    </lineage>
</organism>
<dbReference type="PATRIC" id="fig|1205910.3.peg.1017"/>
<dbReference type="HOGENOM" id="CLU_2771717_0_0_11"/>
<name>J7L1U1_NOCAA</name>
<proteinExistence type="predicted"/>
<dbReference type="EMBL" id="CP003788">
    <property type="protein sequence ID" value="AFR07578.1"/>
    <property type="molecule type" value="Genomic_DNA"/>
</dbReference>
<sequence length="69" mass="7724">MPFPFLGVPRVRAAPRCRRRSTCVSRIRGRGPGSCDSCPCDLRDVNHSSPIISEVGPCMCARRQSDRHR</sequence>
<evidence type="ECO:0000313" key="1">
    <source>
        <dbReference type="EMBL" id="AFR07578.1"/>
    </source>
</evidence>
<protein>
    <submittedName>
        <fullName evidence="1">Uncharacterized protein</fullName>
    </submittedName>
</protein>